<dbReference type="Pfam" id="PF13262">
    <property type="entry name" value="DUF4054"/>
    <property type="match status" value="1"/>
</dbReference>
<dbReference type="RefSeq" id="YP_009284659.1">
    <property type="nucleotide sequence ID" value="NC_031050.1"/>
</dbReference>
<name>A0A192Y8A7_9CAUD</name>
<accession>A0A192Y8A7</accession>
<evidence type="ECO:0000313" key="2">
    <source>
        <dbReference type="Proteomes" id="UP000202254"/>
    </source>
</evidence>
<dbReference type="EMBL" id="KX130668">
    <property type="protein sequence ID" value="ANM45877.1"/>
    <property type="molecule type" value="Genomic_DNA"/>
</dbReference>
<dbReference type="InterPro" id="IPR025127">
    <property type="entry name" value="DUF4054"/>
</dbReference>
<proteinExistence type="predicted"/>
<protein>
    <recommendedName>
        <fullName evidence="3">Head-tail adaptor</fullName>
    </recommendedName>
</protein>
<evidence type="ECO:0000313" key="1">
    <source>
        <dbReference type="EMBL" id="ANM45877.1"/>
    </source>
</evidence>
<dbReference type="KEGG" id="vg:29079465"/>
<evidence type="ECO:0008006" key="3">
    <source>
        <dbReference type="Google" id="ProtNLM"/>
    </source>
</evidence>
<sequence length="136" mass="15115">MNEEQYAAAEFMRSLAPALKGVDDVTIIAWLTLAEMFVCRNRFKADYPKALGLYAMHLMFLDGAMKKEGESIENYSRRLTSYTLSGEFSMSYGAATSNTDGRQITQTPWGKMYDILNKKKGGGFGLLSGINRGCGR</sequence>
<dbReference type="GeneID" id="29079465"/>
<dbReference type="Proteomes" id="UP000202254">
    <property type="component" value="Segment"/>
</dbReference>
<reference evidence="1 2" key="1">
    <citation type="submission" date="2016-04" db="EMBL/GenBank/DDBJ databases">
        <title>Complete Genome of E. coli phage vB_EcoS_NBD2.</title>
        <authorList>
            <person name="Truncaite L."/>
            <person name="Kaliniene L."/>
            <person name="Zajanckauskaite A."/>
            <person name="Meskys R."/>
        </authorList>
    </citation>
    <scope>NUCLEOTIDE SEQUENCE [LARGE SCALE GENOMIC DNA]</scope>
</reference>
<keyword evidence="2" id="KW-1185">Reference proteome</keyword>
<dbReference type="OrthoDB" id="12503at10239"/>
<organism evidence="1 2">
    <name type="scientific">Escherichia phage vB_EcoS_NBD2</name>
    <dbReference type="NCBI Taxonomy" id="1852563"/>
    <lineage>
        <taxon>Viruses</taxon>
        <taxon>Duplodnaviria</taxon>
        <taxon>Heunggongvirae</taxon>
        <taxon>Uroviricota</taxon>
        <taxon>Caudoviricetes</taxon>
        <taxon>Drexlerviridae</taxon>
        <taxon>Vilniusvirus</taxon>
        <taxon>Vilniusvirus NBD2</taxon>
    </lineage>
</organism>
<gene>
    <name evidence="1" type="ORF">NBD2_35</name>
</gene>